<accession>A0A4C1VDB2</accession>
<dbReference type="Proteomes" id="UP000299102">
    <property type="component" value="Unassembled WGS sequence"/>
</dbReference>
<sequence>MKTVKVTCAHDARAHCRYGLERFMNLQISNVITQTGLVARASPATRTRGGGRAPAASPYPADVVIAGGPMRRAGLPLSVHVLLHSSNYFCRKLGMPSRRQTTPGSHHYLHFHH</sequence>
<keyword evidence="2" id="KW-1185">Reference proteome</keyword>
<gene>
    <name evidence="1" type="ORF">EVAR_35207_1</name>
</gene>
<protein>
    <submittedName>
        <fullName evidence="1">Uncharacterized protein</fullName>
    </submittedName>
</protein>
<proteinExistence type="predicted"/>
<dbReference type="EMBL" id="BGZK01000321">
    <property type="protein sequence ID" value="GBP36623.1"/>
    <property type="molecule type" value="Genomic_DNA"/>
</dbReference>
<reference evidence="1 2" key="1">
    <citation type="journal article" date="2019" name="Commun. Biol.">
        <title>The bagworm genome reveals a unique fibroin gene that provides high tensile strength.</title>
        <authorList>
            <person name="Kono N."/>
            <person name="Nakamura H."/>
            <person name="Ohtoshi R."/>
            <person name="Tomita M."/>
            <person name="Numata K."/>
            <person name="Arakawa K."/>
        </authorList>
    </citation>
    <scope>NUCLEOTIDE SEQUENCE [LARGE SCALE GENOMIC DNA]</scope>
</reference>
<evidence type="ECO:0000313" key="2">
    <source>
        <dbReference type="Proteomes" id="UP000299102"/>
    </source>
</evidence>
<name>A0A4C1VDB2_EUMVA</name>
<comment type="caution">
    <text evidence="1">The sequence shown here is derived from an EMBL/GenBank/DDBJ whole genome shotgun (WGS) entry which is preliminary data.</text>
</comment>
<dbReference type="AlphaFoldDB" id="A0A4C1VDB2"/>
<organism evidence="1 2">
    <name type="scientific">Eumeta variegata</name>
    <name type="common">Bagworm moth</name>
    <name type="synonym">Eumeta japonica</name>
    <dbReference type="NCBI Taxonomy" id="151549"/>
    <lineage>
        <taxon>Eukaryota</taxon>
        <taxon>Metazoa</taxon>
        <taxon>Ecdysozoa</taxon>
        <taxon>Arthropoda</taxon>
        <taxon>Hexapoda</taxon>
        <taxon>Insecta</taxon>
        <taxon>Pterygota</taxon>
        <taxon>Neoptera</taxon>
        <taxon>Endopterygota</taxon>
        <taxon>Lepidoptera</taxon>
        <taxon>Glossata</taxon>
        <taxon>Ditrysia</taxon>
        <taxon>Tineoidea</taxon>
        <taxon>Psychidae</taxon>
        <taxon>Oiketicinae</taxon>
        <taxon>Eumeta</taxon>
    </lineage>
</organism>
<evidence type="ECO:0000313" key="1">
    <source>
        <dbReference type="EMBL" id="GBP36623.1"/>
    </source>
</evidence>